<dbReference type="SUPFAM" id="SSF51735">
    <property type="entry name" value="NAD(P)-binding Rossmann-fold domains"/>
    <property type="match status" value="1"/>
</dbReference>
<dbReference type="CDD" id="cd05325">
    <property type="entry name" value="carb_red_sniffer_like_SDR_c"/>
    <property type="match status" value="1"/>
</dbReference>
<proteinExistence type="predicted"/>
<protein>
    <submittedName>
        <fullName evidence="1">NAD(P)-dependent dehydrogenase (Short-subunit alcohol dehydrogenase family)</fullName>
    </submittedName>
</protein>
<dbReference type="PRINTS" id="PR00081">
    <property type="entry name" value="GDHRDH"/>
</dbReference>
<dbReference type="PANTHER" id="PTHR45458">
    <property type="entry name" value="SHORT-CHAIN DEHYDROGENASE/REDUCTASE SDR"/>
    <property type="match status" value="1"/>
</dbReference>
<dbReference type="InterPro" id="IPR036291">
    <property type="entry name" value="NAD(P)-bd_dom_sf"/>
</dbReference>
<dbReference type="AlphaFoldDB" id="A0A3D9HSR1"/>
<dbReference type="OrthoDB" id="9785826at2"/>
<dbReference type="EMBL" id="QRDW01000002">
    <property type="protein sequence ID" value="RED52543.1"/>
    <property type="molecule type" value="Genomic_DNA"/>
</dbReference>
<dbReference type="Proteomes" id="UP000256845">
    <property type="component" value="Unassembled WGS sequence"/>
</dbReference>
<comment type="caution">
    <text evidence="1">The sequence shown here is derived from an EMBL/GenBank/DDBJ whole genome shotgun (WGS) entry which is preliminary data.</text>
</comment>
<dbReference type="PANTHER" id="PTHR45458:SF1">
    <property type="entry name" value="SHORT CHAIN DEHYDROGENASE"/>
    <property type="match status" value="1"/>
</dbReference>
<dbReference type="Pfam" id="PF00106">
    <property type="entry name" value="adh_short"/>
    <property type="match status" value="1"/>
</dbReference>
<evidence type="ECO:0000313" key="2">
    <source>
        <dbReference type="Proteomes" id="UP000256845"/>
    </source>
</evidence>
<dbReference type="Gene3D" id="3.40.50.720">
    <property type="entry name" value="NAD(P)-binding Rossmann-like Domain"/>
    <property type="match status" value="1"/>
</dbReference>
<keyword evidence="2" id="KW-1185">Reference proteome</keyword>
<organism evidence="1 2">
    <name type="scientific">Aestuariispira insulae</name>
    <dbReference type="NCBI Taxonomy" id="1461337"/>
    <lineage>
        <taxon>Bacteria</taxon>
        <taxon>Pseudomonadati</taxon>
        <taxon>Pseudomonadota</taxon>
        <taxon>Alphaproteobacteria</taxon>
        <taxon>Rhodospirillales</taxon>
        <taxon>Kiloniellaceae</taxon>
        <taxon>Aestuariispira</taxon>
    </lineage>
</organism>
<name>A0A3D9HSR1_9PROT</name>
<reference evidence="1 2" key="1">
    <citation type="submission" date="2018-07" db="EMBL/GenBank/DDBJ databases">
        <title>Genomic Encyclopedia of Type Strains, Phase III (KMG-III): the genomes of soil and plant-associated and newly described type strains.</title>
        <authorList>
            <person name="Whitman W."/>
        </authorList>
    </citation>
    <scope>NUCLEOTIDE SEQUENCE [LARGE SCALE GENOMIC DNA]</scope>
    <source>
        <strain evidence="1 2">CECT 8488</strain>
    </source>
</reference>
<accession>A0A3D9HSR1</accession>
<dbReference type="InterPro" id="IPR052184">
    <property type="entry name" value="SDR_enzymes"/>
</dbReference>
<dbReference type="RefSeq" id="WP_115936069.1">
    <property type="nucleotide sequence ID" value="NZ_QRDW01000002.1"/>
</dbReference>
<gene>
    <name evidence="1" type="ORF">DFP90_102566</name>
</gene>
<evidence type="ECO:0000313" key="1">
    <source>
        <dbReference type="EMBL" id="RED52543.1"/>
    </source>
</evidence>
<dbReference type="GO" id="GO:0016616">
    <property type="term" value="F:oxidoreductase activity, acting on the CH-OH group of donors, NAD or NADP as acceptor"/>
    <property type="evidence" value="ECO:0007669"/>
    <property type="project" value="TreeGrafter"/>
</dbReference>
<dbReference type="InterPro" id="IPR002347">
    <property type="entry name" value="SDR_fam"/>
</dbReference>
<sequence length="225" mass="24366">MPTILITGANRGIGQALATSYQAAGWKVYAARRYGGAVVPEGTHPVRLDVGDEHSIKALKDQLGDEPIDVLWNNAGVFLDKGKDLAKLPDEDWLESFRVNCVAPIRLAEMLIDNVAASDRRVMAFTSTKMASLARYGQGSIAYRSSKTALNMAVRCLSHDVAPRGISCIMLHPGWVKTDMGGEAADIDVETSVSGMRKTVDQAGPGQQADYNGRFFDYDGSAIDW</sequence>